<reference evidence="3" key="1">
    <citation type="submission" date="2025-08" db="UniProtKB">
        <authorList>
            <consortium name="Ensembl"/>
        </authorList>
    </citation>
    <scope>IDENTIFICATION</scope>
</reference>
<evidence type="ECO:0000313" key="3">
    <source>
        <dbReference type="Ensembl" id="ENSACDP00005003035.1"/>
    </source>
</evidence>
<feature type="compositionally biased region" description="Basic and acidic residues" evidence="1">
    <location>
        <begin position="322"/>
        <end position="344"/>
    </location>
</feature>
<evidence type="ECO:0000313" key="4">
    <source>
        <dbReference type="Proteomes" id="UP000694521"/>
    </source>
</evidence>
<dbReference type="AlphaFoldDB" id="A0A8B9D6W3"/>
<dbReference type="GO" id="GO:0043565">
    <property type="term" value="F:sequence-specific DNA binding"/>
    <property type="evidence" value="ECO:0007669"/>
    <property type="project" value="InterPro"/>
</dbReference>
<dbReference type="Ensembl" id="ENSACDT00005003651.1">
    <property type="protein sequence ID" value="ENSACDP00005003035.1"/>
    <property type="gene ID" value="ENSACDG00005002153.1"/>
</dbReference>
<evidence type="ECO:0000256" key="1">
    <source>
        <dbReference type="SAM" id="MobiDB-lite"/>
    </source>
</evidence>
<protein>
    <submittedName>
        <fullName evidence="3">E74 like ETS transcription factor 3</fullName>
    </submittedName>
</protein>
<reference evidence="3" key="2">
    <citation type="submission" date="2025-09" db="UniProtKB">
        <authorList>
            <consortium name="Ensembl"/>
        </authorList>
    </citation>
    <scope>IDENTIFICATION</scope>
</reference>
<dbReference type="InterPro" id="IPR003118">
    <property type="entry name" value="Pointed_dom"/>
</dbReference>
<feature type="domain" description="PNT" evidence="2">
    <location>
        <begin position="46"/>
        <end position="132"/>
    </location>
</feature>
<proteinExistence type="predicted"/>
<dbReference type="PROSITE" id="PS51433">
    <property type="entry name" value="PNT"/>
    <property type="match status" value="1"/>
</dbReference>
<dbReference type="SMART" id="SM00251">
    <property type="entry name" value="SAM_PNT"/>
    <property type="match status" value="1"/>
</dbReference>
<accession>A0A8B9D6W3</accession>
<feature type="region of interest" description="Disordered" evidence="1">
    <location>
        <begin position="189"/>
        <end position="219"/>
    </location>
</feature>
<organism evidence="3 4">
    <name type="scientific">Anser cygnoides</name>
    <name type="common">Swan goose</name>
    <dbReference type="NCBI Taxonomy" id="8845"/>
    <lineage>
        <taxon>Eukaryota</taxon>
        <taxon>Metazoa</taxon>
        <taxon>Chordata</taxon>
        <taxon>Craniata</taxon>
        <taxon>Vertebrata</taxon>
        <taxon>Euteleostomi</taxon>
        <taxon>Archelosauria</taxon>
        <taxon>Archosauria</taxon>
        <taxon>Dinosauria</taxon>
        <taxon>Saurischia</taxon>
        <taxon>Theropoda</taxon>
        <taxon>Coelurosauria</taxon>
        <taxon>Aves</taxon>
        <taxon>Neognathae</taxon>
        <taxon>Galloanserae</taxon>
        <taxon>Anseriformes</taxon>
        <taxon>Anatidae</taxon>
        <taxon>Anserinae</taxon>
        <taxon>Anser</taxon>
    </lineage>
</organism>
<sequence length="361" mass="39645">MAGSCEISNILSKYNSTMYQQEESQLALDVLGHPGDDGSLGLSFPPSLPPVDTTETPEWFSELPYFWTKVQVLEWISYHVEKNKYDASIIDFSCCNMDGHTLCHCSRDQMRHIFGPLGDELYDRLHEITSDELTWIIDLLEKEDANSQETFLDTSHLELANPCAKDSLEDLKPTNPFLFTDITCSPDAMSPGSSDVSGPAMSHSPNSQDSGGSDLDLDPVEAKLFPDGELRASPLGREGRACASHLGTSPEHPSASWDVLFYFYFFSVPWALFSPLSCRRVGRGRRWQRGEGCSRRCWALEASSPAGGGTGDTGGAGRQRGLGKERRAALRTEAPLRRGGDDVGGKGQTPLSRGWFPGAWA</sequence>
<keyword evidence="4" id="KW-1185">Reference proteome</keyword>
<dbReference type="FunFam" id="1.10.150.50:FF:000063">
    <property type="entry name" value="ETS-related transcription factor Elf-3 isoform X1"/>
    <property type="match status" value="1"/>
</dbReference>
<name>A0A8B9D6W3_ANSCY</name>
<dbReference type="Gene3D" id="1.10.150.50">
    <property type="entry name" value="Transcription Factor, Ets-1"/>
    <property type="match status" value="1"/>
</dbReference>
<dbReference type="Proteomes" id="UP000694521">
    <property type="component" value="Unplaced"/>
</dbReference>
<dbReference type="InterPro" id="IPR013761">
    <property type="entry name" value="SAM/pointed_sf"/>
</dbReference>
<feature type="compositionally biased region" description="Gly residues" evidence="1">
    <location>
        <begin position="306"/>
        <end position="320"/>
    </location>
</feature>
<dbReference type="InterPro" id="IPR042693">
    <property type="entry name" value="Elf-3_PNT"/>
</dbReference>
<dbReference type="CDD" id="cd08537">
    <property type="entry name" value="SAM_PNT-ESE-1-like"/>
    <property type="match status" value="1"/>
</dbReference>
<evidence type="ECO:0000259" key="2">
    <source>
        <dbReference type="PROSITE" id="PS51433"/>
    </source>
</evidence>
<dbReference type="SUPFAM" id="SSF47769">
    <property type="entry name" value="SAM/Pointed domain"/>
    <property type="match status" value="1"/>
</dbReference>
<dbReference type="Pfam" id="PF02198">
    <property type="entry name" value="SAM_PNT"/>
    <property type="match status" value="1"/>
</dbReference>
<feature type="region of interest" description="Disordered" evidence="1">
    <location>
        <begin position="304"/>
        <end position="361"/>
    </location>
</feature>